<name>E2ZK68_9FIRM</name>
<comment type="caution">
    <text evidence="1">The sequence shown here is derived from an EMBL/GenBank/DDBJ whole genome shotgun (WGS) entry which is preliminary data.</text>
</comment>
<dbReference type="EMBL" id="AECU01000170">
    <property type="protein sequence ID" value="EFQ06383.1"/>
    <property type="molecule type" value="Genomic_DNA"/>
</dbReference>
<sequence length="40" mass="4610">MIGKTVFQNVLFCLYPFCPKDARALGLNLQLFHRNITLRG</sequence>
<gene>
    <name evidence="1" type="ORF">HMPREF9436_02071</name>
</gene>
<evidence type="ECO:0000313" key="1">
    <source>
        <dbReference type="EMBL" id="EFQ06383.1"/>
    </source>
</evidence>
<accession>E2ZK68</accession>
<protein>
    <submittedName>
        <fullName evidence="1">Uncharacterized protein</fullName>
    </submittedName>
</protein>
<dbReference type="HOGENOM" id="CLU_3289918_0_0_9"/>
<reference evidence="1 2" key="1">
    <citation type="submission" date="2010-08" db="EMBL/GenBank/DDBJ databases">
        <authorList>
            <person name="Weinstock G."/>
            <person name="Sodergren E."/>
            <person name="Clifton S."/>
            <person name="Fulton L."/>
            <person name="Fulton B."/>
            <person name="Courtney L."/>
            <person name="Fronick C."/>
            <person name="Harrison M."/>
            <person name="Strong C."/>
            <person name="Farmer C."/>
            <person name="Delahaunty K."/>
            <person name="Markovic C."/>
            <person name="Hall O."/>
            <person name="Minx P."/>
            <person name="Tomlinson C."/>
            <person name="Mitreva M."/>
            <person name="Hou S."/>
            <person name="Chen J."/>
            <person name="Wollam A."/>
            <person name="Pepin K.H."/>
            <person name="Johnson M."/>
            <person name="Bhonagiri V."/>
            <person name="Zhang X."/>
            <person name="Suruliraj S."/>
            <person name="Warren W."/>
            <person name="Chinwalla A."/>
            <person name="Mardis E.R."/>
            <person name="Wilson R.K."/>
        </authorList>
    </citation>
    <scope>NUCLEOTIDE SEQUENCE [LARGE SCALE GENOMIC DNA]</scope>
    <source>
        <strain evidence="1 2">KLE1255</strain>
    </source>
</reference>
<dbReference type="Proteomes" id="UP000006028">
    <property type="component" value="Unassembled WGS sequence"/>
</dbReference>
<dbReference type="BioCyc" id="FCF748224-HMP:GTSS-1177-MONOMER"/>
<proteinExistence type="predicted"/>
<dbReference type="AlphaFoldDB" id="E2ZK68"/>
<evidence type="ECO:0000313" key="2">
    <source>
        <dbReference type="Proteomes" id="UP000006028"/>
    </source>
</evidence>
<organism evidence="1 2">
    <name type="scientific">Faecalibacterium cf. prausnitzii KLE1255</name>
    <dbReference type="NCBI Taxonomy" id="748224"/>
    <lineage>
        <taxon>Bacteria</taxon>
        <taxon>Bacillati</taxon>
        <taxon>Bacillota</taxon>
        <taxon>Clostridia</taxon>
        <taxon>Eubacteriales</taxon>
        <taxon>Oscillospiraceae</taxon>
        <taxon>Faecalibacterium</taxon>
    </lineage>
</organism>